<dbReference type="SMART" id="SM00749">
    <property type="entry name" value="BON"/>
    <property type="match status" value="2"/>
</dbReference>
<protein>
    <submittedName>
        <fullName evidence="3">BON domain-containing protein</fullName>
    </submittedName>
</protein>
<proteinExistence type="predicted"/>
<gene>
    <name evidence="3" type="ORF">OMP39_14695</name>
</gene>
<dbReference type="PROSITE" id="PS50914">
    <property type="entry name" value="BON"/>
    <property type="match status" value="2"/>
</dbReference>
<dbReference type="Proteomes" id="UP001163266">
    <property type="component" value="Chromosome"/>
</dbReference>
<dbReference type="EMBL" id="CP110257">
    <property type="protein sequence ID" value="UZD54890.1"/>
    <property type="molecule type" value="Genomic_DNA"/>
</dbReference>
<keyword evidence="4" id="KW-1185">Reference proteome</keyword>
<evidence type="ECO:0000313" key="4">
    <source>
        <dbReference type="Proteomes" id="UP001163266"/>
    </source>
</evidence>
<dbReference type="Gene3D" id="3.30.1340.30">
    <property type="match status" value="1"/>
</dbReference>
<evidence type="ECO:0000256" key="1">
    <source>
        <dbReference type="ARBA" id="ARBA00022729"/>
    </source>
</evidence>
<organism evidence="3 4">
    <name type="scientific">Caldimonas aquatica</name>
    <dbReference type="NCBI Taxonomy" id="376175"/>
    <lineage>
        <taxon>Bacteria</taxon>
        <taxon>Pseudomonadati</taxon>
        <taxon>Pseudomonadota</taxon>
        <taxon>Betaproteobacteria</taxon>
        <taxon>Burkholderiales</taxon>
        <taxon>Sphaerotilaceae</taxon>
        <taxon>Caldimonas</taxon>
    </lineage>
</organism>
<feature type="domain" description="BON" evidence="2">
    <location>
        <begin position="133"/>
        <end position="200"/>
    </location>
</feature>
<dbReference type="InterPro" id="IPR007055">
    <property type="entry name" value="BON_dom"/>
</dbReference>
<dbReference type="PROSITE" id="PS51257">
    <property type="entry name" value="PROKAR_LIPOPROTEIN"/>
    <property type="match status" value="1"/>
</dbReference>
<dbReference type="RefSeq" id="WP_264892561.1">
    <property type="nucleotide sequence ID" value="NZ_CP110257.1"/>
</dbReference>
<sequence>MSIRSTLAFSSRRLALAAAVLAGASLLSACAPLVVGGAMVGGMMVVTDRRTSGAQVEDQAIELKAVNRIREVLGERGHVSATSYNRMVLLTGEVPSEQDKLAVEQAVSRIENVRSIVNELAVMGNSSLTSRSNDVLLASKVKATLIDARDLQANAFKVVTERGVVYLMGLVTEREANRGAEVARSVGGVQKVVKVFEIISEEELARLRPASAPQGGSGGGSTGQ</sequence>
<dbReference type="PANTHER" id="PTHR34606">
    <property type="entry name" value="BON DOMAIN-CONTAINING PROTEIN"/>
    <property type="match status" value="1"/>
</dbReference>
<evidence type="ECO:0000259" key="2">
    <source>
        <dbReference type="PROSITE" id="PS50914"/>
    </source>
</evidence>
<accession>A0ABY6MSA5</accession>
<dbReference type="PANTHER" id="PTHR34606:SF4">
    <property type="entry name" value="OUTER MEMBRANE LIPOPROTEIN DOLP"/>
    <property type="match status" value="1"/>
</dbReference>
<evidence type="ECO:0000313" key="3">
    <source>
        <dbReference type="EMBL" id="UZD54890.1"/>
    </source>
</evidence>
<name>A0ABY6MSA5_9BURK</name>
<dbReference type="Pfam" id="PF04972">
    <property type="entry name" value="BON"/>
    <property type="match status" value="2"/>
</dbReference>
<keyword evidence="1" id="KW-0732">Signal</keyword>
<reference evidence="3" key="1">
    <citation type="submission" date="2022-10" db="EMBL/GenBank/DDBJ databases">
        <title>Complete genome sequence of Schlegelella aquatica LMG 23380.</title>
        <authorList>
            <person name="Musilova J."/>
            <person name="Kourilova X."/>
            <person name="Bezdicek M."/>
            <person name="Hermankova K."/>
            <person name="Obruca S."/>
            <person name="Sedlar K."/>
        </authorList>
    </citation>
    <scope>NUCLEOTIDE SEQUENCE</scope>
    <source>
        <strain evidence="3">LMG 23380</strain>
    </source>
</reference>
<dbReference type="InterPro" id="IPR051686">
    <property type="entry name" value="Lipoprotein_DolP"/>
</dbReference>
<feature type="domain" description="BON" evidence="2">
    <location>
        <begin position="52"/>
        <end position="124"/>
    </location>
</feature>
<dbReference type="InterPro" id="IPR014004">
    <property type="entry name" value="Transpt-assoc_nodulatn_dom_bac"/>
</dbReference>